<dbReference type="EMBL" id="JBHSRI010000025">
    <property type="protein sequence ID" value="MFC6040954.1"/>
    <property type="molecule type" value="Genomic_DNA"/>
</dbReference>
<proteinExistence type="predicted"/>
<gene>
    <name evidence="3" type="ORF">ACFPYN_16125</name>
</gene>
<dbReference type="SUPFAM" id="SSF46955">
    <property type="entry name" value="Putative DNA-binding domain"/>
    <property type="match status" value="1"/>
</dbReference>
<organism evidence="3 4">
    <name type="scientific">Paenisporosarcina macmurdoensis</name>
    <dbReference type="NCBI Taxonomy" id="212659"/>
    <lineage>
        <taxon>Bacteria</taxon>
        <taxon>Bacillati</taxon>
        <taxon>Bacillota</taxon>
        <taxon>Bacilli</taxon>
        <taxon>Bacillales</taxon>
        <taxon>Caryophanaceae</taxon>
        <taxon>Paenisporosarcina</taxon>
    </lineage>
</organism>
<comment type="caution">
    <text evidence="3">The sequence shown here is derived from an EMBL/GenBank/DDBJ whole genome shotgun (WGS) entry which is preliminary data.</text>
</comment>
<evidence type="ECO:0000256" key="1">
    <source>
        <dbReference type="ARBA" id="ARBA00023125"/>
    </source>
</evidence>
<dbReference type="CDD" id="cd01106">
    <property type="entry name" value="HTH_TipAL-Mta"/>
    <property type="match status" value="1"/>
</dbReference>
<dbReference type="PANTHER" id="PTHR30204">
    <property type="entry name" value="REDOX-CYCLING DRUG-SENSING TRANSCRIPTIONAL ACTIVATOR SOXR"/>
    <property type="match status" value="1"/>
</dbReference>
<keyword evidence="4" id="KW-1185">Reference proteome</keyword>
<dbReference type="Pfam" id="PF13411">
    <property type="entry name" value="MerR_1"/>
    <property type="match status" value="1"/>
</dbReference>
<accession>A0ABW1LB78</accession>
<dbReference type="PANTHER" id="PTHR30204:SF96">
    <property type="entry name" value="CHROMOSOME-ANCHORING PROTEIN RACA"/>
    <property type="match status" value="1"/>
</dbReference>
<protein>
    <submittedName>
        <fullName evidence="3">MerR family transcriptional regulator</fullName>
    </submittedName>
</protein>
<dbReference type="PRINTS" id="PR00040">
    <property type="entry name" value="HTHMERR"/>
</dbReference>
<dbReference type="InterPro" id="IPR009061">
    <property type="entry name" value="DNA-bd_dom_put_sf"/>
</dbReference>
<evidence type="ECO:0000313" key="3">
    <source>
        <dbReference type="EMBL" id="MFC6040954.1"/>
    </source>
</evidence>
<reference evidence="4" key="1">
    <citation type="journal article" date="2019" name="Int. J. Syst. Evol. Microbiol.">
        <title>The Global Catalogue of Microorganisms (GCM) 10K type strain sequencing project: providing services to taxonomists for standard genome sequencing and annotation.</title>
        <authorList>
            <consortium name="The Broad Institute Genomics Platform"/>
            <consortium name="The Broad Institute Genome Sequencing Center for Infectious Disease"/>
            <person name="Wu L."/>
            <person name="Ma J."/>
        </authorList>
    </citation>
    <scope>NUCLEOTIDE SEQUENCE [LARGE SCALE GENOMIC DNA]</scope>
    <source>
        <strain evidence="4">CCUG 54527</strain>
    </source>
</reference>
<sequence>MYSIGQLAKESETTVRTLRYYDEIGLLKPSLISDGGHRYYEEHDFIKLHSIRIYKKLGLSLSMIQQVLNNNNSDHKSTLKLQLNIFELERSQLDEKIGLIRSLLQVSELEQLTNWQQVNKIIPKSLKVTSLEQLEELWNKDFSSEEIAILKSIPKIGDDHEIMDEYIFIINEIRLNLPLDYQSDLAQQFAKRYVDLLDQLYQGDFELAQKVWAKHKNSNGKIGMYQIDPAIGSFVEKAIGYYMSRRLL</sequence>
<dbReference type="Proteomes" id="UP001596170">
    <property type="component" value="Unassembled WGS sequence"/>
</dbReference>
<dbReference type="InterPro" id="IPR000551">
    <property type="entry name" value="MerR-type_HTH_dom"/>
</dbReference>
<evidence type="ECO:0000313" key="4">
    <source>
        <dbReference type="Proteomes" id="UP001596170"/>
    </source>
</evidence>
<keyword evidence="1" id="KW-0238">DNA-binding</keyword>
<dbReference type="PROSITE" id="PS50937">
    <property type="entry name" value="HTH_MERR_2"/>
    <property type="match status" value="1"/>
</dbReference>
<dbReference type="RefSeq" id="WP_377735573.1">
    <property type="nucleotide sequence ID" value="NZ_JBHSRI010000025.1"/>
</dbReference>
<name>A0ABW1LB78_9BACL</name>
<dbReference type="SMART" id="SM00422">
    <property type="entry name" value="HTH_MERR"/>
    <property type="match status" value="1"/>
</dbReference>
<evidence type="ECO:0000259" key="2">
    <source>
        <dbReference type="PROSITE" id="PS50937"/>
    </source>
</evidence>
<dbReference type="InterPro" id="IPR047057">
    <property type="entry name" value="MerR_fam"/>
</dbReference>
<dbReference type="Gene3D" id="1.10.1660.10">
    <property type="match status" value="1"/>
</dbReference>
<feature type="domain" description="HTH merR-type" evidence="2">
    <location>
        <begin position="1"/>
        <end position="70"/>
    </location>
</feature>